<dbReference type="AlphaFoldDB" id="A0A1K1MUR2"/>
<keyword evidence="1" id="KW-0472">Membrane</keyword>
<keyword evidence="1" id="KW-1133">Transmembrane helix</keyword>
<feature type="transmembrane region" description="Helical" evidence="1">
    <location>
        <begin position="424"/>
        <end position="442"/>
    </location>
</feature>
<feature type="transmembrane region" description="Helical" evidence="1">
    <location>
        <begin position="205"/>
        <end position="228"/>
    </location>
</feature>
<dbReference type="PANTHER" id="PTHR34219">
    <property type="entry name" value="IRON-REGULATED INNER MEMBRANE PROTEIN-RELATED"/>
    <property type="match status" value="1"/>
</dbReference>
<feature type="transmembrane region" description="Helical" evidence="1">
    <location>
        <begin position="350"/>
        <end position="371"/>
    </location>
</feature>
<dbReference type="Proteomes" id="UP000183257">
    <property type="component" value="Unassembled WGS sequence"/>
</dbReference>
<feature type="transmembrane region" description="Helical" evidence="1">
    <location>
        <begin position="145"/>
        <end position="167"/>
    </location>
</feature>
<dbReference type="OrthoDB" id="6307929at2"/>
<accession>A0A1K1MUR2</accession>
<evidence type="ECO:0000256" key="1">
    <source>
        <dbReference type="SAM" id="Phobius"/>
    </source>
</evidence>
<feature type="transmembrane region" description="Helical" evidence="1">
    <location>
        <begin position="630"/>
        <end position="652"/>
    </location>
</feature>
<dbReference type="InterPro" id="IPR005625">
    <property type="entry name" value="PepSY-ass_TM"/>
</dbReference>
<reference evidence="3" key="1">
    <citation type="submission" date="2016-11" db="EMBL/GenBank/DDBJ databases">
        <authorList>
            <person name="Varghese N."/>
            <person name="Submissions S."/>
        </authorList>
    </citation>
    <scope>NUCLEOTIDE SEQUENCE [LARGE SCALE GENOMIC DNA]</scope>
    <source>
        <strain evidence="3">DSM 24786</strain>
    </source>
</reference>
<proteinExistence type="predicted"/>
<protein>
    <submittedName>
        <fullName evidence="2">Uncharacterized iron-regulated membrane protein</fullName>
    </submittedName>
</protein>
<evidence type="ECO:0000313" key="3">
    <source>
        <dbReference type="Proteomes" id="UP000183257"/>
    </source>
</evidence>
<dbReference type="PANTHER" id="PTHR34219:SF3">
    <property type="entry name" value="BLL7967 PROTEIN"/>
    <property type="match status" value="1"/>
</dbReference>
<dbReference type="RefSeq" id="WP_072302567.1">
    <property type="nucleotide sequence ID" value="NZ_FPIY01000001.1"/>
</dbReference>
<feature type="transmembrane region" description="Helical" evidence="1">
    <location>
        <begin position="489"/>
        <end position="508"/>
    </location>
</feature>
<name>A0A1K1MUR2_9FLAO</name>
<dbReference type="STRING" id="76595.SAMN05660313_00924"/>
<feature type="transmembrane region" description="Helical" evidence="1">
    <location>
        <begin position="12"/>
        <end position="36"/>
    </location>
</feature>
<dbReference type="EMBL" id="FPIY01000001">
    <property type="protein sequence ID" value="SFW26733.1"/>
    <property type="molecule type" value="Genomic_DNA"/>
</dbReference>
<feature type="transmembrane region" description="Helical" evidence="1">
    <location>
        <begin position="392"/>
        <end position="412"/>
    </location>
</feature>
<organism evidence="2 3">
    <name type="scientific">Cellulophaga fucicola</name>
    <dbReference type="NCBI Taxonomy" id="76595"/>
    <lineage>
        <taxon>Bacteria</taxon>
        <taxon>Pseudomonadati</taxon>
        <taxon>Bacteroidota</taxon>
        <taxon>Flavobacteriia</taxon>
        <taxon>Flavobacteriales</taxon>
        <taxon>Flavobacteriaceae</taxon>
        <taxon>Cellulophaga</taxon>
    </lineage>
</organism>
<feature type="transmembrane region" description="Helical" evidence="1">
    <location>
        <begin position="658"/>
        <end position="676"/>
    </location>
</feature>
<sequence>MSKRNYNVFFHTHTVSGIVISVALYIIFFAGAFALIKDEITAWEKGNTAEILAPEDIDFNRLIKSIEAEGHTLYGRDIRIIPADAKKEIYVQLTDSQDTTIVNVPNKPTYFYADQESYKISEYYSFYSVGELLYRLHFFHQLPTIGIYIAGFVAFFFLFAIVTGVIVHWKKMVSNFFIFRPKTKLKTIWTDAHTALGVIGLPFQFIYAVTSCFLCMSIFVLLPANYVYNNNQEKLLEDIRPMMKTYPLEEKMDTVLDVNSFMAKADKKWENFTAQQIYIKNYGASNMMFQVDGLLGSKEKFLGNGRVVYKMATNTIESEKSPYVNSYVEDVELTIRKLHFGDFGGMYLKVIYFILALITCFVIISGVLIWLEARNKKNISAAKQLYNRRVGHVYLAICLSMFPITALSFIASKLIPRDLDASRQTILYVVFFVGWLLLTIYFKSKRDNYITNKYSLLWGSILGLLIPIVNGLVSGNWFWKTFANNQLDVFTIDAFWLVLASVALAVYFKIERKVPKVSHAKLVAEYQKTVLDQRKEQENQLETEEDQSKKIKFMRTKISIFWLLIVVGFIIHHVYGLFGVYYNESLMIEGATGDVPVDHHLYRIFFEGIAMLFCIATLEVSKQWFRLTSIIWAILLGIFNIYHFITAIAYEASNISEILILALMGVVSVLLVKTLLQWRKEIA</sequence>
<feature type="transmembrane region" description="Helical" evidence="1">
    <location>
        <begin position="601"/>
        <end position="618"/>
    </location>
</feature>
<feature type="transmembrane region" description="Helical" evidence="1">
    <location>
        <begin position="454"/>
        <end position="477"/>
    </location>
</feature>
<keyword evidence="3" id="KW-1185">Reference proteome</keyword>
<keyword evidence="1" id="KW-0812">Transmembrane</keyword>
<dbReference type="Pfam" id="PF03929">
    <property type="entry name" value="PepSY_TM"/>
    <property type="match status" value="1"/>
</dbReference>
<feature type="transmembrane region" description="Helical" evidence="1">
    <location>
        <begin position="560"/>
        <end position="581"/>
    </location>
</feature>
<evidence type="ECO:0000313" key="2">
    <source>
        <dbReference type="EMBL" id="SFW26733.1"/>
    </source>
</evidence>
<gene>
    <name evidence="2" type="ORF">SAMN05660313_00924</name>
</gene>